<dbReference type="AlphaFoldDB" id="A0A6V7PAF8"/>
<reference evidence="1" key="1">
    <citation type="submission" date="2020-07" db="EMBL/GenBank/DDBJ databases">
        <authorList>
            <person name="Lin J."/>
        </authorList>
    </citation>
    <scope>NUCLEOTIDE SEQUENCE</scope>
</reference>
<accession>A0A6V7PAF8</accession>
<sequence>MGSGSRSSGPDPLCVSGNIWYGFRIVKSREDLRGPDPEAQVRTLSAYHAERTYGVRIRKVREDLRGRDPEAQVRTLSAYHAERTYGVRILLRVRIPNIEKLRIVQFISSSLELASSQQLEARKPLEQPAARSSQASRAASSSQLASLSSSEQLASLSSLPCCFPCCFPFSCDDTHTYLRLLNRAGTSSISNRCAIALSECLSPIR</sequence>
<organism evidence="1">
    <name type="scientific">Ananas comosus var. bracteatus</name>
    <name type="common">red pineapple</name>
    <dbReference type="NCBI Taxonomy" id="296719"/>
    <lineage>
        <taxon>Eukaryota</taxon>
        <taxon>Viridiplantae</taxon>
        <taxon>Streptophyta</taxon>
        <taxon>Embryophyta</taxon>
        <taxon>Tracheophyta</taxon>
        <taxon>Spermatophyta</taxon>
        <taxon>Magnoliopsida</taxon>
        <taxon>Liliopsida</taxon>
        <taxon>Poales</taxon>
        <taxon>Bromeliaceae</taxon>
        <taxon>Bromelioideae</taxon>
        <taxon>Ananas</taxon>
    </lineage>
</organism>
<evidence type="ECO:0000313" key="1">
    <source>
        <dbReference type="EMBL" id="CAD1827566.1"/>
    </source>
</evidence>
<gene>
    <name evidence="1" type="ORF">CB5_LOCUS10777</name>
</gene>
<dbReference type="EMBL" id="LR862146">
    <property type="protein sequence ID" value="CAD1827566.1"/>
    <property type="molecule type" value="Genomic_DNA"/>
</dbReference>
<protein>
    <submittedName>
        <fullName evidence="1">Uncharacterized protein</fullName>
    </submittedName>
</protein>
<proteinExistence type="predicted"/>
<name>A0A6V7PAF8_ANACO</name>